<keyword evidence="3" id="KW-1185">Reference proteome</keyword>
<sequence>MTSDLDDDPSDVPPADPEEEDPTVHWPEPSPLHSWWTDIMGAKKPRRFGQQS</sequence>
<feature type="region of interest" description="Disordered" evidence="1">
    <location>
        <begin position="1"/>
        <end position="36"/>
    </location>
</feature>
<evidence type="ECO:0000313" key="2">
    <source>
        <dbReference type="EMBL" id="PKV98437.1"/>
    </source>
</evidence>
<dbReference type="EMBL" id="PJMW01000001">
    <property type="protein sequence ID" value="PKV98437.1"/>
    <property type="molecule type" value="Genomic_DNA"/>
</dbReference>
<feature type="compositionally biased region" description="Acidic residues" evidence="1">
    <location>
        <begin position="1"/>
        <end position="21"/>
    </location>
</feature>
<proteinExistence type="predicted"/>
<dbReference type="Proteomes" id="UP000233766">
    <property type="component" value="Unassembled WGS sequence"/>
</dbReference>
<protein>
    <submittedName>
        <fullName evidence="2">Uncharacterized protein</fullName>
    </submittedName>
</protein>
<reference evidence="2 3" key="1">
    <citation type="submission" date="2017-12" db="EMBL/GenBank/DDBJ databases">
        <title>Sequencing the genomes of 1000 Actinobacteria strains.</title>
        <authorList>
            <person name="Klenk H.-P."/>
        </authorList>
    </citation>
    <scope>NUCLEOTIDE SEQUENCE [LARGE SCALE GENOMIC DNA]</scope>
    <source>
        <strain evidence="2 3">DSM 44489</strain>
    </source>
</reference>
<organism evidence="2 3">
    <name type="scientific">Nocardia fluminea</name>
    <dbReference type="NCBI Taxonomy" id="134984"/>
    <lineage>
        <taxon>Bacteria</taxon>
        <taxon>Bacillati</taxon>
        <taxon>Actinomycetota</taxon>
        <taxon>Actinomycetes</taxon>
        <taxon>Mycobacteriales</taxon>
        <taxon>Nocardiaceae</taxon>
        <taxon>Nocardia</taxon>
    </lineage>
</organism>
<dbReference type="AlphaFoldDB" id="A0A2N3WX54"/>
<evidence type="ECO:0000256" key="1">
    <source>
        <dbReference type="SAM" id="MobiDB-lite"/>
    </source>
</evidence>
<dbReference type="RefSeq" id="WP_170111962.1">
    <property type="nucleotide sequence ID" value="NZ_PJMW01000001.1"/>
</dbReference>
<accession>A0A2N3WX54</accession>
<evidence type="ECO:0000313" key="3">
    <source>
        <dbReference type="Proteomes" id="UP000233766"/>
    </source>
</evidence>
<gene>
    <name evidence="2" type="ORF">ATK86_0456</name>
</gene>
<name>A0A2N3WX54_9NOCA</name>
<comment type="caution">
    <text evidence="2">The sequence shown here is derived from an EMBL/GenBank/DDBJ whole genome shotgun (WGS) entry which is preliminary data.</text>
</comment>